<dbReference type="PANTHER" id="PTHR16305:SF35">
    <property type="entry name" value="TRANSCRIPTIONAL ACTIVATOR DOMAIN"/>
    <property type="match status" value="1"/>
</dbReference>
<proteinExistence type="predicted"/>
<feature type="compositionally biased region" description="Polar residues" evidence="3">
    <location>
        <begin position="1"/>
        <end position="11"/>
    </location>
</feature>
<dbReference type="InterPro" id="IPR027417">
    <property type="entry name" value="P-loop_NTPase"/>
</dbReference>
<feature type="region of interest" description="Disordered" evidence="3">
    <location>
        <begin position="1"/>
        <end position="21"/>
    </location>
</feature>
<evidence type="ECO:0000256" key="3">
    <source>
        <dbReference type="SAM" id="MobiDB-lite"/>
    </source>
</evidence>
<dbReference type="PANTHER" id="PTHR16305">
    <property type="entry name" value="TESTICULAR SOLUBLE ADENYLYL CYCLASE"/>
    <property type="match status" value="1"/>
</dbReference>
<evidence type="ECO:0000313" key="6">
    <source>
        <dbReference type="Proteomes" id="UP001595891"/>
    </source>
</evidence>
<dbReference type="InterPro" id="IPR041664">
    <property type="entry name" value="AAA_16"/>
</dbReference>
<dbReference type="SMART" id="SM00421">
    <property type="entry name" value="HTH_LUXR"/>
    <property type="match status" value="1"/>
</dbReference>
<dbReference type="Proteomes" id="UP001595891">
    <property type="component" value="Unassembled WGS sequence"/>
</dbReference>
<dbReference type="EMBL" id="JBHSFN010000001">
    <property type="protein sequence ID" value="MFC4584922.1"/>
    <property type="molecule type" value="Genomic_DNA"/>
</dbReference>
<dbReference type="SUPFAM" id="SSF48452">
    <property type="entry name" value="TPR-like"/>
    <property type="match status" value="2"/>
</dbReference>
<dbReference type="InterPro" id="IPR000792">
    <property type="entry name" value="Tscrpt_reg_LuxR_C"/>
</dbReference>
<dbReference type="Gene3D" id="1.10.10.10">
    <property type="entry name" value="Winged helix-like DNA-binding domain superfamily/Winged helix DNA-binding domain"/>
    <property type="match status" value="1"/>
</dbReference>
<keyword evidence="1" id="KW-0547">Nucleotide-binding</keyword>
<feature type="domain" description="HTH luxR-type" evidence="4">
    <location>
        <begin position="867"/>
        <end position="929"/>
    </location>
</feature>
<dbReference type="SUPFAM" id="SSF52540">
    <property type="entry name" value="P-loop containing nucleoside triphosphate hydrolases"/>
    <property type="match status" value="1"/>
</dbReference>
<accession>A0ABV9E683</accession>
<dbReference type="CDD" id="cd06170">
    <property type="entry name" value="LuxR_C_like"/>
    <property type="match status" value="1"/>
</dbReference>
<gene>
    <name evidence="5" type="ORF">ACFO8L_02475</name>
</gene>
<sequence>MSLAPSTTQARTLRGRSGEQDAVRRLLDRARDGSGGALLLLGAPGTGRTALLDHAARLAGGFTVLRARGVPAESHLAFSGLHGLLRPVRDAPAQLPRAQAAVLRKALDLGVADGGLALAAAVLDLLSAMAARRPVLACVDDLHHLDAASREVLLFAARRLDGERVALLLASHDDRTAPGGIPSLVLGPLPAAASRELLGDLSPGLGEDLRAALERVAHGNPLALTELAGSLSPGQLAGTSPPPGSPPPGGRLWRAHTARLAGLTGEARHLLLLVAADPSLDTATLVRVAEHPDALLALEPAEGAGIVRAEGDRYAFAEPVMASVVYSGASLARRRAAHRLLADVLDQDHQRLRRAWHRAVALDGPAEELAAELAEAAEAAPPRSGHPEPFLALERAAELTGRGDLKAARLAAAARHASSSGHPRRARSLLARLSTLTVAEDMRGQAELLRGDLELLGGETGNAHDRFLAAAGWLLDRDRPLGVRALVRAAEASYTAGDNRGFLAIARRAAAVRRPDEGPAAELMFEYLAGVAATFRGRHTEAATPLHQVLRLAPAAHGPAMLVWAGAASLLLGQEANALMLATRAVDIARGRGGASALPQLLESVIQAEIWMGRYASVADNAVEGLRLAQETGQLNTAGHHLAWLALTAAVLGDEETCRVRATAALELADAHGLGVVGALGNWALAHLDLAAGRVADAAGRLRAQRRNGHVVVRVMATPIFIEAAARTGDREQAGSALRVLDRWVASTRSPDRLALAARCHALLAGPGEAEELFRHALDLHLRGTCEFETARTQLLYGSALRRDRRPGAAREHLHSALETFERFGARLWVGQARGELRAAGQTVRSTCATRPEQAAGPAARTGRAARSDKSEQLTAQQHQIARMVAEGATNREVAAQLFLSPRTVEHHLRNVFAKLGVRSRVELARLLS</sequence>
<evidence type="ECO:0000256" key="2">
    <source>
        <dbReference type="ARBA" id="ARBA00022840"/>
    </source>
</evidence>
<feature type="region of interest" description="Disordered" evidence="3">
    <location>
        <begin position="850"/>
        <end position="872"/>
    </location>
</feature>
<evidence type="ECO:0000313" key="5">
    <source>
        <dbReference type="EMBL" id="MFC4584922.1"/>
    </source>
</evidence>
<dbReference type="InterPro" id="IPR016032">
    <property type="entry name" value="Sig_transdc_resp-reg_C-effctor"/>
</dbReference>
<dbReference type="PROSITE" id="PS50043">
    <property type="entry name" value="HTH_LUXR_2"/>
    <property type="match status" value="1"/>
</dbReference>
<keyword evidence="6" id="KW-1185">Reference proteome</keyword>
<dbReference type="PROSITE" id="PS00622">
    <property type="entry name" value="HTH_LUXR_1"/>
    <property type="match status" value="1"/>
</dbReference>
<evidence type="ECO:0000259" key="4">
    <source>
        <dbReference type="PROSITE" id="PS50043"/>
    </source>
</evidence>
<dbReference type="SUPFAM" id="SSF46894">
    <property type="entry name" value="C-terminal effector domain of the bipartite response regulators"/>
    <property type="match status" value="1"/>
</dbReference>
<feature type="compositionally biased region" description="Pro residues" evidence="3">
    <location>
        <begin position="240"/>
        <end position="249"/>
    </location>
</feature>
<dbReference type="Pfam" id="PF13191">
    <property type="entry name" value="AAA_16"/>
    <property type="match status" value="1"/>
</dbReference>
<dbReference type="PRINTS" id="PR00038">
    <property type="entry name" value="HTHLUXR"/>
</dbReference>
<dbReference type="RefSeq" id="WP_262840960.1">
    <property type="nucleotide sequence ID" value="NZ_JANZYP010000003.1"/>
</dbReference>
<evidence type="ECO:0000256" key="1">
    <source>
        <dbReference type="ARBA" id="ARBA00022741"/>
    </source>
</evidence>
<feature type="region of interest" description="Disordered" evidence="3">
    <location>
        <begin position="231"/>
        <end position="251"/>
    </location>
</feature>
<dbReference type="Pfam" id="PF00196">
    <property type="entry name" value="GerE"/>
    <property type="match status" value="1"/>
</dbReference>
<dbReference type="InterPro" id="IPR011990">
    <property type="entry name" value="TPR-like_helical_dom_sf"/>
</dbReference>
<feature type="compositionally biased region" description="Low complexity" evidence="3">
    <location>
        <begin position="855"/>
        <end position="865"/>
    </location>
</feature>
<protein>
    <submittedName>
        <fullName evidence="5">LuxR C-terminal-related transcriptional regulator</fullName>
    </submittedName>
</protein>
<reference evidence="6" key="1">
    <citation type="journal article" date="2019" name="Int. J. Syst. Evol. Microbiol.">
        <title>The Global Catalogue of Microorganisms (GCM) 10K type strain sequencing project: providing services to taxonomists for standard genome sequencing and annotation.</title>
        <authorList>
            <consortium name="The Broad Institute Genomics Platform"/>
            <consortium name="The Broad Institute Genome Sequencing Center for Infectious Disease"/>
            <person name="Wu L."/>
            <person name="Ma J."/>
        </authorList>
    </citation>
    <scope>NUCLEOTIDE SEQUENCE [LARGE SCALE GENOMIC DNA]</scope>
    <source>
        <strain evidence="6">CCUG 49560</strain>
    </source>
</reference>
<organism evidence="5 6">
    <name type="scientific">Sphaerisporangium corydalis</name>
    <dbReference type="NCBI Taxonomy" id="1441875"/>
    <lineage>
        <taxon>Bacteria</taxon>
        <taxon>Bacillati</taxon>
        <taxon>Actinomycetota</taxon>
        <taxon>Actinomycetes</taxon>
        <taxon>Streptosporangiales</taxon>
        <taxon>Streptosporangiaceae</taxon>
        <taxon>Sphaerisporangium</taxon>
    </lineage>
</organism>
<keyword evidence="2" id="KW-0067">ATP-binding</keyword>
<dbReference type="InterPro" id="IPR036388">
    <property type="entry name" value="WH-like_DNA-bd_sf"/>
</dbReference>
<name>A0ABV9E683_9ACTN</name>
<comment type="caution">
    <text evidence="5">The sequence shown here is derived from an EMBL/GenBank/DDBJ whole genome shotgun (WGS) entry which is preliminary data.</text>
</comment>